<dbReference type="AlphaFoldDB" id="V5HVS1"/>
<dbReference type="EMBL" id="BAUL01000068">
    <property type="protein sequence ID" value="GAD93830.1"/>
    <property type="molecule type" value="Genomic_DNA"/>
</dbReference>
<name>V5HVS1_BYSSN</name>
<dbReference type="eggNOG" id="ENOG502RNXV">
    <property type="taxonomic scope" value="Eukaryota"/>
</dbReference>
<dbReference type="HOGENOM" id="CLU_062854_0_0_1"/>
<keyword evidence="2" id="KW-1185">Reference proteome</keyword>
<dbReference type="InParanoid" id="V5HVS1"/>
<sequence length="265" mass="29071">MMRDSSEPNTFYREQALANLRFLFGPRVDILTCLVPHNNKTVPYQGPVAVALAYITQGDGSRVNIMQAPSDYEDVKGALQALHDLSAQRLAAGFAECGYEVPIETIDSCEIVLPSEPGTETNAADGQLKSNDHAETETPVNELTPKTATLLRAKQRKYPVLMSIQCNYDIDSAFKYIESASPECLLQAARDITTAAGREYARSIVLKSVYIRKGDTSHAVLDDDVGGLLNAVFESEKFPSVHCSLERPNPYSGPDFKCALYIDLS</sequence>
<proteinExistence type="predicted"/>
<dbReference type="Proteomes" id="UP000018001">
    <property type="component" value="Unassembled WGS sequence"/>
</dbReference>
<comment type="caution">
    <text evidence="1">The sequence shown here is derived from an EMBL/GenBank/DDBJ whole genome shotgun (WGS) entry which is preliminary data.</text>
</comment>
<evidence type="ECO:0000313" key="2">
    <source>
        <dbReference type="Proteomes" id="UP000018001"/>
    </source>
</evidence>
<organism evidence="1 2">
    <name type="scientific">Byssochlamys spectabilis (strain No. 5 / NBRC 109023)</name>
    <name type="common">Paecilomyces variotii</name>
    <dbReference type="NCBI Taxonomy" id="1356009"/>
    <lineage>
        <taxon>Eukaryota</taxon>
        <taxon>Fungi</taxon>
        <taxon>Dikarya</taxon>
        <taxon>Ascomycota</taxon>
        <taxon>Pezizomycotina</taxon>
        <taxon>Eurotiomycetes</taxon>
        <taxon>Eurotiomycetidae</taxon>
        <taxon>Eurotiales</taxon>
        <taxon>Thermoascaceae</taxon>
        <taxon>Paecilomyces</taxon>
    </lineage>
</organism>
<protein>
    <submittedName>
        <fullName evidence="1">Uncharacterized protein</fullName>
    </submittedName>
</protein>
<dbReference type="OrthoDB" id="4367202at2759"/>
<gene>
    <name evidence="1" type="ORF">PVAR5_2447</name>
</gene>
<evidence type="ECO:0000313" key="1">
    <source>
        <dbReference type="EMBL" id="GAD93830.1"/>
    </source>
</evidence>
<accession>V5HVS1</accession>
<reference evidence="2" key="1">
    <citation type="journal article" date="2014" name="Genome Announc.">
        <title>Draft genome sequence of the formaldehyde-resistant fungus Byssochlamys spectabilis No. 5 (anamorph Paecilomyces variotii No. 5) (NBRC109023).</title>
        <authorList>
            <person name="Oka T."/>
            <person name="Ekino K."/>
            <person name="Fukuda K."/>
            <person name="Nomura Y."/>
        </authorList>
    </citation>
    <scope>NUCLEOTIDE SEQUENCE [LARGE SCALE GENOMIC DNA]</scope>
    <source>
        <strain evidence="2">No. 5 / NBRC 109023</strain>
    </source>
</reference>